<organism evidence="1 2">
    <name type="scientific">Pseudonocardia eucalypti</name>
    <dbReference type="NCBI Taxonomy" id="648755"/>
    <lineage>
        <taxon>Bacteria</taxon>
        <taxon>Bacillati</taxon>
        <taxon>Actinomycetota</taxon>
        <taxon>Actinomycetes</taxon>
        <taxon>Pseudonocardiales</taxon>
        <taxon>Pseudonocardiaceae</taxon>
        <taxon>Pseudonocardia</taxon>
    </lineage>
</organism>
<name>A0ABP9QJN3_9PSEU</name>
<keyword evidence="2" id="KW-1185">Reference proteome</keyword>
<evidence type="ECO:0000313" key="2">
    <source>
        <dbReference type="Proteomes" id="UP001428817"/>
    </source>
</evidence>
<dbReference type="EMBL" id="BAABJP010000029">
    <property type="protein sequence ID" value="GAA5162999.1"/>
    <property type="molecule type" value="Genomic_DNA"/>
</dbReference>
<accession>A0ABP9QJN3</accession>
<comment type="caution">
    <text evidence="1">The sequence shown here is derived from an EMBL/GenBank/DDBJ whole genome shotgun (WGS) entry which is preliminary data.</text>
</comment>
<sequence>MHATFDSLEFVTSNDTGTFTTSSDAAAVGANTIEDPAMLTAVPSATVTNTDAHPRTDQVPMPTPYVHLVRIDAHLW</sequence>
<reference evidence="2" key="1">
    <citation type="journal article" date="2019" name="Int. J. Syst. Evol. Microbiol.">
        <title>The Global Catalogue of Microorganisms (GCM) 10K type strain sequencing project: providing services to taxonomists for standard genome sequencing and annotation.</title>
        <authorList>
            <consortium name="The Broad Institute Genomics Platform"/>
            <consortium name="The Broad Institute Genome Sequencing Center for Infectious Disease"/>
            <person name="Wu L."/>
            <person name="Ma J."/>
        </authorList>
    </citation>
    <scope>NUCLEOTIDE SEQUENCE [LARGE SCALE GENOMIC DNA]</scope>
    <source>
        <strain evidence="2">JCM 18303</strain>
    </source>
</reference>
<gene>
    <name evidence="1" type="ORF">GCM10023321_49250</name>
</gene>
<dbReference type="Proteomes" id="UP001428817">
    <property type="component" value="Unassembled WGS sequence"/>
</dbReference>
<evidence type="ECO:0000313" key="1">
    <source>
        <dbReference type="EMBL" id="GAA5162999.1"/>
    </source>
</evidence>
<protein>
    <submittedName>
        <fullName evidence="1">Uncharacterized protein</fullName>
    </submittedName>
</protein>
<proteinExistence type="predicted"/>